<proteinExistence type="predicted"/>
<protein>
    <submittedName>
        <fullName evidence="1">Uncharacterized protein</fullName>
    </submittedName>
</protein>
<evidence type="ECO:0000313" key="2">
    <source>
        <dbReference type="Proteomes" id="UP000824469"/>
    </source>
</evidence>
<gene>
    <name evidence="1" type="ORF">KI387_013538</name>
</gene>
<dbReference type="EMBL" id="JAHRHJ020000009">
    <property type="protein sequence ID" value="KAH9301955.1"/>
    <property type="molecule type" value="Genomic_DNA"/>
</dbReference>
<dbReference type="AlphaFoldDB" id="A0AA38CK48"/>
<organism evidence="1 2">
    <name type="scientific">Taxus chinensis</name>
    <name type="common">Chinese yew</name>
    <name type="synonym">Taxus wallichiana var. chinensis</name>
    <dbReference type="NCBI Taxonomy" id="29808"/>
    <lineage>
        <taxon>Eukaryota</taxon>
        <taxon>Viridiplantae</taxon>
        <taxon>Streptophyta</taxon>
        <taxon>Embryophyta</taxon>
        <taxon>Tracheophyta</taxon>
        <taxon>Spermatophyta</taxon>
        <taxon>Pinopsida</taxon>
        <taxon>Pinidae</taxon>
        <taxon>Conifers II</taxon>
        <taxon>Cupressales</taxon>
        <taxon>Taxaceae</taxon>
        <taxon>Taxus</taxon>
    </lineage>
</organism>
<sequence length="79" mass="8771">MITTNTIVDNIKLTIVQMMIYFIAGIGQKSQNTELDYSVILVYSNMQLLIETGILQVHDKKDGSSSIYASAVTKPKMSN</sequence>
<reference evidence="1 2" key="1">
    <citation type="journal article" date="2021" name="Nat. Plants">
        <title>The Taxus genome provides insights into paclitaxel biosynthesis.</title>
        <authorList>
            <person name="Xiong X."/>
            <person name="Gou J."/>
            <person name="Liao Q."/>
            <person name="Li Y."/>
            <person name="Zhou Q."/>
            <person name="Bi G."/>
            <person name="Li C."/>
            <person name="Du R."/>
            <person name="Wang X."/>
            <person name="Sun T."/>
            <person name="Guo L."/>
            <person name="Liang H."/>
            <person name="Lu P."/>
            <person name="Wu Y."/>
            <person name="Zhang Z."/>
            <person name="Ro D.K."/>
            <person name="Shang Y."/>
            <person name="Huang S."/>
            <person name="Yan J."/>
        </authorList>
    </citation>
    <scope>NUCLEOTIDE SEQUENCE [LARGE SCALE GENOMIC DNA]</scope>
    <source>
        <strain evidence="1">Ta-2019</strain>
    </source>
</reference>
<dbReference type="Proteomes" id="UP000824469">
    <property type="component" value="Unassembled WGS sequence"/>
</dbReference>
<accession>A0AA38CK48</accession>
<name>A0AA38CK48_TAXCH</name>
<comment type="caution">
    <text evidence="1">The sequence shown here is derived from an EMBL/GenBank/DDBJ whole genome shotgun (WGS) entry which is preliminary data.</text>
</comment>
<keyword evidence="2" id="KW-1185">Reference proteome</keyword>
<evidence type="ECO:0000313" key="1">
    <source>
        <dbReference type="EMBL" id="KAH9301955.1"/>
    </source>
</evidence>